<dbReference type="Proteomes" id="UP000722750">
    <property type="component" value="Unassembled WGS sequence"/>
</dbReference>
<comment type="caution">
    <text evidence="1">The sequence shown here is derived from an EMBL/GenBank/DDBJ whole genome shotgun (WGS) entry which is preliminary data.</text>
</comment>
<gene>
    <name evidence="1" type="ORF">MAG551_01532</name>
</gene>
<protein>
    <recommendedName>
        <fullName evidence="3">DUF2442 domain-containing protein</fullName>
    </recommendedName>
</protein>
<proteinExistence type="predicted"/>
<sequence>MKSLENEKNILKPEITNISEHGFWVLLDKKEYFLPFDKYSWFKDAKISSLINVELIHGHHLHWPKLDVDLSIKILDNPEKYPLSYV</sequence>
<organism evidence="1 2">
    <name type="scientific">Candidatus Scalindua arabica</name>
    <dbReference type="NCBI Taxonomy" id="1127984"/>
    <lineage>
        <taxon>Bacteria</taxon>
        <taxon>Pseudomonadati</taxon>
        <taxon>Planctomycetota</taxon>
        <taxon>Candidatus Brocadiia</taxon>
        <taxon>Candidatus Brocadiales</taxon>
        <taxon>Candidatus Scalinduaceae</taxon>
        <taxon>Candidatus Scalindua</taxon>
    </lineage>
</organism>
<name>A0A941W3A1_9BACT</name>
<evidence type="ECO:0000313" key="1">
    <source>
        <dbReference type="EMBL" id="MBS1258473.1"/>
    </source>
</evidence>
<dbReference type="Gene3D" id="3.30.2020.40">
    <property type="entry name" value="Uncharacterised protein PF10387, DUF2442"/>
    <property type="match status" value="1"/>
</dbReference>
<accession>A0A941W3A1</accession>
<dbReference type="Pfam" id="PF10387">
    <property type="entry name" value="DUF2442"/>
    <property type="match status" value="1"/>
</dbReference>
<evidence type="ECO:0000313" key="2">
    <source>
        <dbReference type="Proteomes" id="UP000722750"/>
    </source>
</evidence>
<dbReference type="InterPro" id="IPR018841">
    <property type="entry name" value="DUF2442"/>
</dbReference>
<dbReference type="EMBL" id="JAANXD010000063">
    <property type="protein sequence ID" value="MBS1258473.1"/>
    <property type="molecule type" value="Genomic_DNA"/>
</dbReference>
<evidence type="ECO:0008006" key="3">
    <source>
        <dbReference type="Google" id="ProtNLM"/>
    </source>
</evidence>
<dbReference type="AlphaFoldDB" id="A0A941W3A1"/>
<reference evidence="1" key="1">
    <citation type="journal article" date="2021" name="ISME J.">
        <title>Fine-scale metabolic discontinuity in a stratified prokaryote microbiome of a Red Sea deep halocline.</title>
        <authorList>
            <person name="Michoud G."/>
            <person name="Ngugi D.K."/>
            <person name="Barozzi A."/>
            <person name="Merlino G."/>
            <person name="Calleja M.L."/>
            <person name="Delgado-Huertas A."/>
            <person name="Moran X.A.G."/>
            <person name="Daffonchio D."/>
        </authorList>
    </citation>
    <scope>NUCLEOTIDE SEQUENCE</scope>
    <source>
        <strain evidence="1">SuakinDeep_MAG55_1</strain>
    </source>
</reference>